<proteinExistence type="predicted"/>
<keyword evidence="4" id="KW-1185">Reference proteome</keyword>
<dbReference type="InterPro" id="IPR036938">
    <property type="entry name" value="PAP2/HPO_sf"/>
</dbReference>
<feature type="domain" description="Phosphatidic acid phosphatase type 2/haloperoxidase" evidence="2">
    <location>
        <begin position="109"/>
        <end position="222"/>
    </location>
</feature>
<feature type="transmembrane region" description="Helical" evidence="1">
    <location>
        <begin position="150"/>
        <end position="169"/>
    </location>
</feature>
<dbReference type="Gene3D" id="1.20.144.10">
    <property type="entry name" value="Phosphatidic acid phosphatase type 2/haloperoxidase"/>
    <property type="match status" value="2"/>
</dbReference>
<organism evidence="3 4">
    <name type="scientific">Tropicimonas sediminicola</name>
    <dbReference type="NCBI Taxonomy" id="1031541"/>
    <lineage>
        <taxon>Bacteria</taxon>
        <taxon>Pseudomonadati</taxon>
        <taxon>Pseudomonadota</taxon>
        <taxon>Alphaproteobacteria</taxon>
        <taxon>Rhodobacterales</taxon>
        <taxon>Roseobacteraceae</taxon>
        <taxon>Tropicimonas</taxon>
    </lineage>
</organism>
<feature type="transmembrane region" description="Helical" evidence="1">
    <location>
        <begin position="181"/>
        <end position="201"/>
    </location>
</feature>
<accession>A0A239MGZ1</accession>
<dbReference type="PANTHER" id="PTHR14969">
    <property type="entry name" value="SPHINGOSINE-1-PHOSPHATE PHOSPHOHYDROLASE"/>
    <property type="match status" value="1"/>
</dbReference>
<dbReference type="RefSeq" id="WP_245838337.1">
    <property type="nucleotide sequence ID" value="NZ_FZOY01000020.1"/>
</dbReference>
<evidence type="ECO:0000313" key="3">
    <source>
        <dbReference type="EMBL" id="SNT41936.1"/>
    </source>
</evidence>
<dbReference type="InterPro" id="IPR000326">
    <property type="entry name" value="PAP2/HPO"/>
</dbReference>
<feature type="transmembrane region" description="Helical" evidence="1">
    <location>
        <begin position="12"/>
        <end position="36"/>
    </location>
</feature>
<dbReference type="SUPFAM" id="SSF48317">
    <property type="entry name" value="Acid phosphatase/Vanadium-dependent haloperoxidase"/>
    <property type="match status" value="1"/>
</dbReference>
<keyword evidence="1" id="KW-1133">Transmembrane helix</keyword>
<keyword evidence="1" id="KW-0812">Transmembrane</keyword>
<dbReference type="PANTHER" id="PTHR14969:SF13">
    <property type="entry name" value="AT30094P"/>
    <property type="match status" value="1"/>
</dbReference>
<name>A0A239MGZ1_9RHOB</name>
<dbReference type="Proteomes" id="UP000198426">
    <property type="component" value="Unassembled WGS sequence"/>
</dbReference>
<evidence type="ECO:0000313" key="4">
    <source>
        <dbReference type="Proteomes" id="UP000198426"/>
    </source>
</evidence>
<dbReference type="EMBL" id="FZOY01000020">
    <property type="protein sequence ID" value="SNT41936.1"/>
    <property type="molecule type" value="Genomic_DNA"/>
</dbReference>
<reference evidence="3 4" key="1">
    <citation type="submission" date="2017-06" db="EMBL/GenBank/DDBJ databases">
        <authorList>
            <person name="Kim H.J."/>
            <person name="Triplett B.A."/>
        </authorList>
    </citation>
    <scope>NUCLEOTIDE SEQUENCE [LARGE SCALE GENOMIC DNA]</scope>
    <source>
        <strain evidence="3 4">DSM 29339</strain>
    </source>
</reference>
<evidence type="ECO:0000259" key="2">
    <source>
        <dbReference type="SMART" id="SM00014"/>
    </source>
</evidence>
<evidence type="ECO:0000256" key="1">
    <source>
        <dbReference type="SAM" id="Phobius"/>
    </source>
</evidence>
<dbReference type="SMART" id="SM00014">
    <property type="entry name" value="acidPPc"/>
    <property type="match status" value="1"/>
</dbReference>
<dbReference type="AlphaFoldDB" id="A0A239MGZ1"/>
<feature type="transmembrane region" description="Helical" evidence="1">
    <location>
        <begin position="80"/>
        <end position="102"/>
    </location>
</feature>
<gene>
    <name evidence="3" type="ORF">SAMN05421757_12017</name>
</gene>
<keyword evidence="1" id="KW-0472">Membrane</keyword>
<feature type="transmembrane region" description="Helical" evidence="1">
    <location>
        <begin position="109"/>
        <end position="130"/>
    </location>
</feature>
<sequence>MKRSHFTSPLRWIWHNVELTSLTLLVMVLGGAWAFAELVDEVFDGNTRGLDTSLLLLLRDPENPDLPRGPWWLQEMGRDLTALGGIAVLTLAIIGTTGYFLLKRRFGTALFLLVSTAGGMLLSSFAKGYFDRPRPELVSHGSLVVTPSFPSGHTLMAAVVYFTLGVIVARSLPGFRLKAYVLSLAATLAMLVGISRVYLGVHWPTDVVAGWIIGAVWAALCLLVARFLARRGRIEHSARANLRGPME</sequence>
<protein>
    <submittedName>
        <fullName evidence="3">Undecaprenyl-diphosphatase</fullName>
    </submittedName>
</protein>
<dbReference type="Pfam" id="PF01569">
    <property type="entry name" value="PAP2"/>
    <property type="match status" value="1"/>
</dbReference>
<feature type="transmembrane region" description="Helical" evidence="1">
    <location>
        <begin position="207"/>
        <end position="229"/>
    </location>
</feature>
<dbReference type="CDD" id="cd03392">
    <property type="entry name" value="PAP2_like_2"/>
    <property type="match status" value="1"/>
</dbReference>